<dbReference type="Gramene" id="PRQ36600">
    <property type="protein sequence ID" value="PRQ36600"/>
    <property type="gene ID" value="RchiOBHm_Chr4g0393401"/>
</dbReference>
<dbReference type="Proteomes" id="UP000238479">
    <property type="component" value="Chromosome 4"/>
</dbReference>
<comment type="caution">
    <text evidence="2">The sequence shown here is derived from an EMBL/GenBank/DDBJ whole genome shotgun (WGS) entry which is preliminary data.</text>
</comment>
<keyword evidence="1" id="KW-1133">Transmembrane helix</keyword>
<dbReference type="EMBL" id="PDCK01000042">
    <property type="protein sequence ID" value="PRQ36600.1"/>
    <property type="molecule type" value="Genomic_DNA"/>
</dbReference>
<gene>
    <name evidence="2" type="ORF">RchiOBHm_Chr4g0393401</name>
</gene>
<organism evidence="2 3">
    <name type="scientific">Rosa chinensis</name>
    <name type="common">China rose</name>
    <dbReference type="NCBI Taxonomy" id="74649"/>
    <lineage>
        <taxon>Eukaryota</taxon>
        <taxon>Viridiplantae</taxon>
        <taxon>Streptophyta</taxon>
        <taxon>Embryophyta</taxon>
        <taxon>Tracheophyta</taxon>
        <taxon>Spermatophyta</taxon>
        <taxon>Magnoliopsida</taxon>
        <taxon>eudicotyledons</taxon>
        <taxon>Gunneridae</taxon>
        <taxon>Pentapetalae</taxon>
        <taxon>rosids</taxon>
        <taxon>fabids</taxon>
        <taxon>Rosales</taxon>
        <taxon>Rosaceae</taxon>
        <taxon>Rosoideae</taxon>
        <taxon>Rosoideae incertae sedis</taxon>
        <taxon>Rosa</taxon>
    </lineage>
</organism>
<reference evidence="2 3" key="1">
    <citation type="journal article" date="2018" name="Nat. Genet.">
        <title>The Rosa genome provides new insights in the design of modern roses.</title>
        <authorList>
            <person name="Bendahmane M."/>
        </authorList>
    </citation>
    <scope>NUCLEOTIDE SEQUENCE [LARGE SCALE GENOMIC DNA]</scope>
    <source>
        <strain evidence="3">cv. Old Blush</strain>
    </source>
</reference>
<keyword evidence="3" id="KW-1185">Reference proteome</keyword>
<evidence type="ECO:0000256" key="1">
    <source>
        <dbReference type="SAM" id="Phobius"/>
    </source>
</evidence>
<accession>A0A2P6QQY5</accession>
<proteinExistence type="predicted"/>
<evidence type="ECO:0000313" key="2">
    <source>
        <dbReference type="EMBL" id="PRQ36600.1"/>
    </source>
</evidence>
<name>A0A2P6QQY5_ROSCH</name>
<feature type="transmembrane region" description="Helical" evidence="1">
    <location>
        <begin position="20"/>
        <end position="41"/>
    </location>
</feature>
<keyword evidence="1" id="KW-0472">Membrane</keyword>
<dbReference type="AlphaFoldDB" id="A0A2P6QQY5"/>
<evidence type="ECO:0000313" key="3">
    <source>
        <dbReference type="Proteomes" id="UP000238479"/>
    </source>
</evidence>
<keyword evidence="1" id="KW-0812">Transmembrane</keyword>
<sequence>MHTPPPLLFSLLFCSYYINFINIVFRLILLVLFVSLLQVLCKKVLLSFFCHCSFVY</sequence>
<protein>
    <submittedName>
        <fullName evidence="2">Uncharacterized protein</fullName>
    </submittedName>
</protein>